<organism evidence="7">
    <name type="scientific">Siphoviridae sp. ctDwe1</name>
    <dbReference type="NCBI Taxonomy" id="2826200"/>
    <lineage>
        <taxon>Viruses</taxon>
        <taxon>Duplodnaviria</taxon>
        <taxon>Heunggongvirae</taxon>
        <taxon>Uroviricota</taxon>
        <taxon>Caudoviricetes</taxon>
    </lineage>
</organism>
<dbReference type="SUPFAM" id="SSF54786">
    <property type="entry name" value="YcfA/nrd intein domain"/>
    <property type="match status" value="1"/>
</dbReference>
<dbReference type="GO" id="GO:0003729">
    <property type="term" value="F:mRNA binding"/>
    <property type="evidence" value="ECO:0007669"/>
    <property type="project" value="InterPro"/>
</dbReference>
<accession>A0A8S5M5L7</accession>
<evidence type="ECO:0000313" key="7">
    <source>
        <dbReference type="EMBL" id="DAD77522.1"/>
    </source>
</evidence>
<evidence type="ECO:0000256" key="1">
    <source>
        <dbReference type="ARBA" id="ARBA00022649"/>
    </source>
</evidence>
<sequence>MVEHKAGDVVKMLRELHYEEIRISGDHHMFRGPKGNLIPVAYSSRKTLIPVGTYKHILHQVEEHR</sequence>
<keyword evidence="1" id="KW-1277">Toxin-antitoxin system</keyword>
<keyword evidence="3" id="KW-0255">Endonuclease</keyword>
<keyword evidence="6" id="KW-0346">Stress response</keyword>
<evidence type="ECO:0000256" key="6">
    <source>
        <dbReference type="ARBA" id="ARBA00023016"/>
    </source>
</evidence>
<evidence type="ECO:0000256" key="2">
    <source>
        <dbReference type="ARBA" id="ARBA00022722"/>
    </source>
</evidence>
<keyword evidence="5" id="KW-0694">RNA-binding</keyword>
<evidence type="ECO:0000256" key="3">
    <source>
        <dbReference type="ARBA" id="ARBA00022759"/>
    </source>
</evidence>
<dbReference type="InterPro" id="IPR038570">
    <property type="entry name" value="HicA_sf"/>
</dbReference>
<keyword evidence="4" id="KW-0378">Hydrolase</keyword>
<protein>
    <submittedName>
        <fullName evidence="7">Putative RNA binding protein</fullName>
    </submittedName>
</protein>
<dbReference type="Pfam" id="PF07927">
    <property type="entry name" value="HicA_toxin"/>
    <property type="match status" value="1"/>
</dbReference>
<proteinExistence type="predicted"/>
<dbReference type="EMBL" id="BK014827">
    <property type="protein sequence ID" value="DAD77522.1"/>
    <property type="molecule type" value="Genomic_DNA"/>
</dbReference>
<reference evidence="7" key="1">
    <citation type="journal article" date="2021" name="Proc. Natl. Acad. Sci. U.S.A.">
        <title>A Catalog of Tens of Thousands of Viruses from Human Metagenomes Reveals Hidden Associations with Chronic Diseases.</title>
        <authorList>
            <person name="Tisza M.J."/>
            <person name="Buck C.B."/>
        </authorList>
    </citation>
    <scope>NUCLEOTIDE SEQUENCE</scope>
    <source>
        <strain evidence="7">CtDwe1</strain>
    </source>
</reference>
<name>A0A8S5M5L7_9CAUD</name>
<evidence type="ECO:0000256" key="5">
    <source>
        <dbReference type="ARBA" id="ARBA00022884"/>
    </source>
</evidence>
<evidence type="ECO:0000256" key="4">
    <source>
        <dbReference type="ARBA" id="ARBA00022801"/>
    </source>
</evidence>
<keyword evidence="2" id="KW-0540">Nuclease</keyword>
<dbReference type="GO" id="GO:0004519">
    <property type="term" value="F:endonuclease activity"/>
    <property type="evidence" value="ECO:0007669"/>
    <property type="project" value="UniProtKB-KW"/>
</dbReference>
<dbReference type="InterPro" id="IPR012933">
    <property type="entry name" value="HicA_mRNA_interferase"/>
</dbReference>
<dbReference type="GO" id="GO:0016787">
    <property type="term" value="F:hydrolase activity"/>
    <property type="evidence" value="ECO:0007669"/>
    <property type="project" value="UniProtKB-KW"/>
</dbReference>
<dbReference type="Gene3D" id="3.30.920.30">
    <property type="entry name" value="Hypothetical protein"/>
    <property type="match status" value="1"/>
</dbReference>